<dbReference type="InterPro" id="IPR044166">
    <property type="entry name" value="FTRV"/>
</dbReference>
<dbReference type="Proteomes" id="UP000615026">
    <property type="component" value="Unassembled WGS sequence"/>
</dbReference>
<dbReference type="GO" id="GO:0016491">
    <property type="term" value="F:oxidoreductase activity"/>
    <property type="evidence" value="ECO:0007669"/>
    <property type="project" value="UniProtKB-KW"/>
</dbReference>
<sequence>MSIKAGDRVRVSTPVVLFHHPKHRNQPHNAEGMEGTVKTVLSDWKGRPISPNFPVVVEFAIEGAKRPFKAHLANTELEVL</sequence>
<name>A0A928X1Q1_LEPEC</name>
<dbReference type="InterPro" id="IPR008990">
    <property type="entry name" value="Elect_transpt_acc-like_dom_sf"/>
</dbReference>
<organism evidence="6 7">
    <name type="scientific">Leptolyngbya cf. ectocarpi LEGE 11479</name>
    <dbReference type="NCBI Taxonomy" id="1828722"/>
    <lineage>
        <taxon>Bacteria</taxon>
        <taxon>Bacillati</taxon>
        <taxon>Cyanobacteriota</taxon>
        <taxon>Cyanophyceae</taxon>
        <taxon>Leptolyngbyales</taxon>
        <taxon>Leptolyngbyaceae</taxon>
        <taxon>Leptolyngbya group</taxon>
        <taxon>Leptolyngbya</taxon>
    </lineage>
</organism>
<reference evidence="6" key="1">
    <citation type="submission" date="2020-10" db="EMBL/GenBank/DDBJ databases">
        <authorList>
            <person name="Castelo-Branco R."/>
            <person name="Eusebio N."/>
            <person name="Adriana R."/>
            <person name="Vieira A."/>
            <person name="Brugerolle De Fraissinette N."/>
            <person name="Rezende De Castro R."/>
            <person name="Schneider M.P."/>
            <person name="Vasconcelos V."/>
            <person name="Leao P.N."/>
        </authorList>
    </citation>
    <scope>NUCLEOTIDE SEQUENCE</scope>
    <source>
        <strain evidence="6">LEGE 11479</strain>
    </source>
</reference>
<evidence type="ECO:0000256" key="3">
    <source>
        <dbReference type="ARBA" id="ARBA00034474"/>
    </source>
</evidence>
<keyword evidence="1" id="KW-0560">Oxidoreductase</keyword>
<comment type="function">
    <text evidence="3">Variable subunit of the ferredoxin-thioredoxin reductase (FTR), which catalyzes the two-electron reduction of thioredoxins by the electrons provided by reduced ferredoxin.</text>
</comment>
<comment type="similarity">
    <text evidence="4">Belongs to the ferredoxin thioredoxin reductase alpha subunit family.</text>
</comment>
<comment type="subunit">
    <text evidence="2">Heterodimer of subunit A (variable subunit) and subunit B (catalytic subunit). Heterodimeric FTR forms a complex with ferredoxin and thioredoxin.</text>
</comment>
<dbReference type="Gene3D" id="2.30.30.50">
    <property type="match status" value="1"/>
</dbReference>
<evidence type="ECO:0000313" key="6">
    <source>
        <dbReference type="EMBL" id="MBE9067297.1"/>
    </source>
</evidence>
<dbReference type="Pfam" id="PF02941">
    <property type="entry name" value="FeThRed_A"/>
    <property type="match status" value="1"/>
</dbReference>
<evidence type="ECO:0000256" key="4">
    <source>
        <dbReference type="ARBA" id="ARBA00034490"/>
    </source>
</evidence>
<dbReference type="RefSeq" id="WP_193993264.1">
    <property type="nucleotide sequence ID" value="NZ_JADEXP010000087.1"/>
</dbReference>
<dbReference type="EMBL" id="JADEXP010000087">
    <property type="protein sequence ID" value="MBE9067297.1"/>
    <property type="molecule type" value="Genomic_DNA"/>
</dbReference>
<dbReference type="InterPro" id="IPR004207">
    <property type="entry name" value="Fd_thioredoxin_Rdtase_alpha"/>
</dbReference>
<gene>
    <name evidence="6" type="ORF">IQ260_11590</name>
</gene>
<keyword evidence="7" id="KW-1185">Reference proteome</keyword>
<accession>A0A928X1Q1</accession>
<dbReference type="PANTHER" id="PTHR46937:SF4">
    <property type="entry name" value="FERREDOXIN-THIOREDOXIN REDUCTASE SUBUNIT A1, CHLOROPLASTIC"/>
    <property type="match status" value="1"/>
</dbReference>
<dbReference type="PANTHER" id="PTHR46937">
    <property type="entry name" value="FERREDOXIN-THIOREDOXIN REDUCTASE, VARIABLE CHAIN"/>
    <property type="match status" value="1"/>
</dbReference>
<evidence type="ECO:0000259" key="5">
    <source>
        <dbReference type="Pfam" id="PF02941"/>
    </source>
</evidence>
<protein>
    <submittedName>
        <fullName evidence="6">Ferredoxin-thioredoxin reductase variable chain</fullName>
    </submittedName>
</protein>
<feature type="domain" description="Ferredoxin thioredoxin reductase alpha chain" evidence="5">
    <location>
        <begin position="6"/>
        <end position="76"/>
    </location>
</feature>
<comment type="caution">
    <text evidence="6">The sequence shown here is derived from an EMBL/GenBank/DDBJ whole genome shotgun (WGS) entry which is preliminary data.</text>
</comment>
<dbReference type="SUPFAM" id="SSF50090">
    <property type="entry name" value="Electron transport accessory proteins"/>
    <property type="match status" value="1"/>
</dbReference>
<dbReference type="GO" id="GO:0015979">
    <property type="term" value="P:photosynthesis"/>
    <property type="evidence" value="ECO:0007669"/>
    <property type="project" value="InterPro"/>
</dbReference>
<proteinExistence type="inferred from homology"/>
<evidence type="ECO:0000256" key="1">
    <source>
        <dbReference type="ARBA" id="ARBA00023002"/>
    </source>
</evidence>
<evidence type="ECO:0000313" key="7">
    <source>
        <dbReference type="Proteomes" id="UP000615026"/>
    </source>
</evidence>
<evidence type="ECO:0000256" key="2">
    <source>
        <dbReference type="ARBA" id="ARBA00026011"/>
    </source>
</evidence>
<dbReference type="AlphaFoldDB" id="A0A928X1Q1"/>